<keyword evidence="1" id="KW-1133">Transmembrane helix</keyword>
<dbReference type="PANTHER" id="PTHR31303">
    <property type="entry name" value="CTP-DEPENDENT DIACYLGLYCEROL KINASE 1"/>
    <property type="match status" value="1"/>
</dbReference>
<keyword evidence="2" id="KW-0808">Transferase</keyword>
<dbReference type="Proteomes" id="UP001320159">
    <property type="component" value="Unassembled WGS sequence"/>
</dbReference>
<reference evidence="2 3" key="1">
    <citation type="submission" date="2017-11" db="EMBL/GenBank/DDBJ databases">
        <title>Isolation and Characterization of Family Methanocellaceae Species from Potential Methane Hydrate Area Offshore Southwestern Taiwan.</title>
        <authorList>
            <person name="Zhang W.-L."/>
            <person name="Chen W.-C."/>
            <person name="Lai M.-C."/>
            <person name="Chen S.-C."/>
        </authorList>
    </citation>
    <scope>NUCLEOTIDE SEQUENCE [LARGE SCALE GENOMIC DNA]</scope>
    <source>
        <strain evidence="2 3">CWC-04</strain>
    </source>
</reference>
<dbReference type="PANTHER" id="PTHR31303:SF1">
    <property type="entry name" value="CTP-DEPENDENT DIACYLGLYCEROL KINASE 1"/>
    <property type="match status" value="1"/>
</dbReference>
<dbReference type="AlphaFoldDB" id="A0AAP2RBQ7"/>
<dbReference type="InterPro" id="IPR037997">
    <property type="entry name" value="Dgk1-like"/>
</dbReference>
<keyword evidence="1" id="KW-0812">Transmembrane</keyword>
<gene>
    <name evidence="2" type="ORF">CUJ83_05950</name>
</gene>
<accession>A0AAP2RBQ7</accession>
<organism evidence="2 3">
    <name type="scientific">Methanooceanicella nereidis</name>
    <dbReference type="NCBI Taxonomy" id="2052831"/>
    <lineage>
        <taxon>Archaea</taxon>
        <taxon>Methanobacteriati</taxon>
        <taxon>Methanobacteriota</taxon>
        <taxon>Stenosarchaea group</taxon>
        <taxon>Methanomicrobia</taxon>
        <taxon>Methanocellales</taxon>
        <taxon>Methanocellaceae</taxon>
        <taxon>Methanooceanicella</taxon>
    </lineage>
</organism>
<keyword evidence="3" id="KW-1185">Reference proteome</keyword>
<sequence>MPFDKDLFLKEVSRKSIHASGFFIPLLYYFFIPRDIMIIFLGIAVAVAFVLEAIRLSGISIFPGILLRGHEEKGTVAAYFYALLSTFIAVLVFEKNIAVAALLFLDIGDALTGLAGAVLSMYRGNRKAAVRTYDTKPGKNIFKTAIDDITYSLKNFKSPILMAVMFTICFSIAILFYPAITVLAAAAGAIGAVIADAFPWRILGFTIDDNLAIPLLSGAFMTLVMMI</sequence>
<comment type="caution">
    <text evidence="2">The sequence shown here is derived from an EMBL/GenBank/DDBJ whole genome shotgun (WGS) entry which is preliminary data.</text>
</comment>
<dbReference type="GO" id="GO:0004143">
    <property type="term" value="F:ATP-dependent diacylglycerol kinase activity"/>
    <property type="evidence" value="ECO:0007669"/>
    <property type="project" value="InterPro"/>
</dbReference>
<name>A0AAP2RBQ7_9EURY</name>
<evidence type="ECO:0000313" key="3">
    <source>
        <dbReference type="Proteomes" id="UP001320159"/>
    </source>
</evidence>
<dbReference type="RefSeq" id="WP_230741376.1">
    <property type="nucleotide sequence ID" value="NZ_PGCK01000004.1"/>
</dbReference>
<feature type="transmembrane region" description="Helical" evidence="1">
    <location>
        <begin position="99"/>
        <end position="122"/>
    </location>
</feature>
<feature type="transmembrane region" description="Helical" evidence="1">
    <location>
        <begin position="160"/>
        <end position="190"/>
    </location>
</feature>
<feature type="transmembrane region" description="Helical" evidence="1">
    <location>
        <begin position="36"/>
        <end position="54"/>
    </location>
</feature>
<dbReference type="EMBL" id="PGCK01000004">
    <property type="protein sequence ID" value="MCD1294543.1"/>
    <property type="molecule type" value="Genomic_DNA"/>
</dbReference>
<feature type="transmembrane region" description="Helical" evidence="1">
    <location>
        <begin position="75"/>
        <end position="93"/>
    </location>
</feature>
<feature type="transmembrane region" description="Helical" evidence="1">
    <location>
        <begin position="210"/>
        <end position="226"/>
    </location>
</feature>
<keyword evidence="1" id="KW-0472">Membrane</keyword>
<proteinExistence type="predicted"/>
<feature type="transmembrane region" description="Helical" evidence="1">
    <location>
        <begin position="12"/>
        <end position="30"/>
    </location>
</feature>
<dbReference type="GO" id="GO:0006654">
    <property type="term" value="P:phosphatidic acid biosynthetic process"/>
    <property type="evidence" value="ECO:0007669"/>
    <property type="project" value="TreeGrafter"/>
</dbReference>
<protein>
    <submittedName>
        <fullName evidence="2">Dolichol kinase</fullName>
    </submittedName>
</protein>
<keyword evidence="2" id="KW-0418">Kinase</keyword>
<evidence type="ECO:0000256" key="1">
    <source>
        <dbReference type="SAM" id="Phobius"/>
    </source>
</evidence>
<evidence type="ECO:0000313" key="2">
    <source>
        <dbReference type="EMBL" id="MCD1294543.1"/>
    </source>
</evidence>